<dbReference type="GO" id="GO:0016020">
    <property type="term" value="C:membrane"/>
    <property type="evidence" value="ECO:0007669"/>
    <property type="project" value="UniProtKB-SubCell"/>
</dbReference>
<accession>A0A1S8B6T2</accession>
<evidence type="ECO:0000256" key="1">
    <source>
        <dbReference type="ARBA" id="ARBA00004141"/>
    </source>
</evidence>
<dbReference type="InterPro" id="IPR049326">
    <property type="entry name" value="Rhodopsin_dom_fungi"/>
</dbReference>
<feature type="compositionally biased region" description="Basic and acidic residues" evidence="6">
    <location>
        <begin position="265"/>
        <end position="277"/>
    </location>
</feature>
<evidence type="ECO:0000259" key="8">
    <source>
        <dbReference type="Pfam" id="PF20684"/>
    </source>
</evidence>
<evidence type="ECO:0000313" key="10">
    <source>
        <dbReference type="Proteomes" id="UP000190776"/>
    </source>
</evidence>
<gene>
    <name evidence="9" type="ORF">BK809_0001092</name>
</gene>
<dbReference type="EMBL" id="MSZU01000113">
    <property type="protein sequence ID" value="OMP82901.1"/>
    <property type="molecule type" value="Genomic_DNA"/>
</dbReference>
<feature type="region of interest" description="Disordered" evidence="6">
    <location>
        <begin position="453"/>
        <end position="482"/>
    </location>
</feature>
<feature type="transmembrane region" description="Helical" evidence="7">
    <location>
        <begin position="78"/>
        <end position="100"/>
    </location>
</feature>
<feature type="compositionally biased region" description="Low complexity" evidence="6">
    <location>
        <begin position="253"/>
        <end position="262"/>
    </location>
</feature>
<feature type="compositionally biased region" description="Basic residues" evidence="6">
    <location>
        <begin position="278"/>
        <end position="288"/>
    </location>
</feature>
<dbReference type="PANTHER" id="PTHR33048:SF96">
    <property type="entry name" value="INTEGRAL MEMBRANE PROTEIN"/>
    <property type="match status" value="1"/>
</dbReference>
<reference evidence="9 10" key="1">
    <citation type="submission" date="2017-01" db="EMBL/GenBank/DDBJ databases">
        <title>Draft genome sequence of Diplodia seriata F98.1, a fungal species involved in grapevine trunk diseases.</title>
        <authorList>
            <person name="Robert-Siegwald G."/>
            <person name="Vallet J."/>
            <person name="Abou-Mansour E."/>
            <person name="Xu J."/>
            <person name="Rey P."/>
            <person name="Bertsch C."/>
            <person name="Rego C."/>
            <person name="Larignon P."/>
            <person name="Fontaine F."/>
            <person name="Lebrun M.-H."/>
        </authorList>
    </citation>
    <scope>NUCLEOTIDE SEQUENCE [LARGE SCALE GENOMIC DNA]</scope>
    <source>
        <strain evidence="9 10">F98.1</strain>
    </source>
</reference>
<feature type="region of interest" description="Disordered" evidence="6">
    <location>
        <begin position="380"/>
        <end position="440"/>
    </location>
</feature>
<evidence type="ECO:0000256" key="6">
    <source>
        <dbReference type="SAM" id="MobiDB-lite"/>
    </source>
</evidence>
<keyword evidence="3 7" id="KW-1133">Transmembrane helix</keyword>
<organism evidence="9 10">
    <name type="scientific">Diplodia seriata</name>
    <dbReference type="NCBI Taxonomy" id="420778"/>
    <lineage>
        <taxon>Eukaryota</taxon>
        <taxon>Fungi</taxon>
        <taxon>Dikarya</taxon>
        <taxon>Ascomycota</taxon>
        <taxon>Pezizomycotina</taxon>
        <taxon>Dothideomycetes</taxon>
        <taxon>Dothideomycetes incertae sedis</taxon>
        <taxon>Botryosphaeriales</taxon>
        <taxon>Botryosphaeriaceae</taxon>
        <taxon>Diplodia</taxon>
    </lineage>
</organism>
<comment type="similarity">
    <text evidence="5">Belongs to the SAT4 family.</text>
</comment>
<evidence type="ECO:0000256" key="4">
    <source>
        <dbReference type="ARBA" id="ARBA00023136"/>
    </source>
</evidence>
<dbReference type="Pfam" id="PF20684">
    <property type="entry name" value="Fung_rhodopsin"/>
    <property type="match status" value="1"/>
</dbReference>
<evidence type="ECO:0000256" key="2">
    <source>
        <dbReference type="ARBA" id="ARBA00022692"/>
    </source>
</evidence>
<evidence type="ECO:0000256" key="5">
    <source>
        <dbReference type="ARBA" id="ARBA00038359"/>
    </source>
</evidence>
<evidence type="ECO:0000256" key="3">
    <source>
        <dbReference type="ARBA" id="ARBA00022989"/>
    </source>
</evidence>
<proteinExistence type="inferred from homology"/>
<comment type="caution">
    <text evidence="9">The sequence shown here is derived from an EMBL/GenBank/DDBJ whole genome shotgun (WGS) entry which is preliminary data.</text>
</comment>
<dbReference type="Proteomes" id="UP000190776">
    <property type="component" value="Unassembled WGS sequence"/>
</dbReference>
<feature type="transmembrane region" description="Helical" evidence="7">
    <location>
        <begin position="50"/>
        <end position="71"/>
    </location>
</feature>
<keyword evidence="4 7" id="KW-0472">Membrane</keyword>
<feature type="compositionally biased region" description="Pro residues" evidence="6">
    <location>
        <begin position="386"/>
        <end position="407"/>
    </location>
</feature>
<feature type="compositionally biased region" description="Low complexity" evidence="6">
    <location>
        <begin position="294"/>
        <end position="305"/>
    </location>
</feature>
<protein>
    <recommendedName>
        <fullName evidence="8">Rhodopsin domain-containing protein</fullName>
    </recommendedName>
</protein>
<comment type="subcellular location">
    <subcellularLocation>
        <location evidence="1">Membrane</location>
        <topology evidence="1">Multi-pass membrane protein</topology>
    </subcellularLocation>
</comment>
<feature type="transmembrane region" description="Helical" evidence="7">
    <location>
        <begin position="161"/>
        <end position="179"/>
    </location>
</feature>
<feature type="region of interest" description="Disordered" evidence="6">
    <location>
        <begin position="242"/>
        <end position="316"/>
    </location>
</feature>
<sequence length="518" mass="57225">MGPFDHRHRVSIWWRYPRRCHGDCDARKSIAPYHHIPSNTLQWIIVSETFYVITAMMAKLSLGIFFLRIVIKPWQRAMVYVVMILITLTSIFFFFFLIFLCGSPKDYLIRYVYDQCAPREVQNALAYLSASLGAAADWVYALIPIQIVVQANMDMRSKLSVLFILSVGTAGCVCSTIRLKYVGGLVSPTDFFWNAAMIAVWSGIECGAGITAGSLATLRPLFKRWAATVRSLTSSSFVSSSARRRKRAANQNGTGTSSGAASDGIRPHVSDPVDVHHYHGHHNPHKSQSRSLPSHNSSIGNLSSGNGTGGGRAWPNSGCWEKLDSAAGSGVNSSDNDDAILRSGSITRQLGNSEYSGDDVELKDLSRETSRELLDCHYYQQSFSSPSPPPPPSRHLPPPPPLPPPPSLLRSATAGSASARPLSVIPERDSVASKSGGGSSSWWEWPWATLDQRSENDQRQQQQVQQRRESDFYTSPSSPYELDLELGRPFTVDAEGTILDADELRRHHRRHRVIGSAL</sequence>
<feature type="transmembrane region" description="Helical" evidence="7">
    <location>
        <begin position="191"/>
        <end position="216"/>
    </location>
</feature>
<feature type="domain" description="Rhodopsin" evidence="8">
    <location>
        <begin position="40"/>
        <end position="224"/>
    </location>
</feature>
<dbReference type="OrthoDB" id="4682787at2759"/>
<evidence type="ECO:0000313" key="9">
    <source>
        <dbReference type="EMBL" id="OMP82901.1"/>
    </source>
</evidence>
<dbReference type="AlphaFoldDB" id="A0A1S8B6T2"/>
<dbReference type="PANTHER" id="PTHR33048">
    <property type="entry name" value="PTH11-LIKE INTEGRAL MEMBRANE PROTEIN (AFU_ORTHOLOGUE AFUA_5G11245)"/>
    <property type="match status" value="1"/>
</dbReference>
<feature type="transmembrane region" description="Helical" evidence="7">
    <location>
        <begin position="124"/>
        <end position="149"/>
    </location>
</feature>
<keyword evidence="2 7" id="KW-0812">Transmembrane</keyword>
<evidence type="ECO:0000256" key="7">
    <source>
        <dbReference type="SAM" id="Phobius"/>
    </source>
</evidence>
<name>A0A1S8B6T2_9PEZI</name>
<dbReference type="InterPro" id="IPR052337">
    <property type="entry name" value="SAT4-like"/>
</dbReference>